<dbReference type="CDD" id="cd01144">
    <property type="entry name" value="BtuF"/>
    <property type="match status" value="1"/>
</dbReference>
<evidence type="ECO:0000259" key="3">
    <source>
        <dbReference type="PROSITE" id="PS50983"/>
    </source>
</evidence>
<dbReference type="NCBIfam" id="NF038402">
    <property type="entry name" value="TroA_like"/>
    <property type="match status" value="1"/>
</dbReference>
<accession>A0A939ILQ2</accession>
<dbReference type="AlphaFoldDB" id="A0A939ILQ2"/>
<feature type="signal peptide" evidence="2">
    <location>
        <begin position="1"/>
        <end position="18"/>
    </location>
</feature>
<dbReference type="EMBL" id="JAFKCZ010000004">
    <property type="protein sequence ID" value="MBN7796218.1"/>
    <property type="molecule type" value="Genomic_DNA"/>
</dbReference>
<protein>
    <submittedName>
        <fullName evidence="4">Cobalamin-binding protein</fullName>
    </submittedName>
</protein>
<comment type="caution">
    <text evidence="4">The sequence shown here is derived from an EMBL/GenBank/DDBJ whole genome shotgun (WGS) entry which is preliminary data.</text>
</comment>
<dbReference type="Proteomes" id="UP000664303">
    <property type="component" value="Unassembled WGS sequence"/>
</dbReference>
<evidence type="ECO:0000313" key="5">
    <source>
        <dbReference type="Proteomes" id="UP000664303"/>
    </source>
</evidence>
<dbReference type="InterPro" id="IPR002491">
    <property type="entry name" value="ABC_transptr_periplasmic_BD"/>
</dbReference>
<sequence>MIRHCLWLLLWSSLPTFAALEVTDFAGRRVTLEQPAQRIVALAPHTVENAFAAGAGNKLVGAVSHSDYPEAARAIPRVGSYQAWSLESIIAQQPDLVLMWGSGNGLDGLPTLERLGIPVYVSEPRRLEEIPRTLRAIGLLAGTGEVAERRASEFEDELARLRREYGREKPVSVFYEVWNKPLQTLNGEHYVSDVIALCGGRNIFDDADYLAPKINVEAVLARDPQVILASGMGAARPEWLDEWRAYPHLRAVRDQALFFIHPDLLQRPTTRLLQGARQMCEQLATLPR</sequence>
<keyword evidence="5" id="KW-1185">Reference proteome</keyword>
<organism evidence="4 5">
    <name type="scientific">Parahaliea mediterranea</name>
    <dbReference type="NCBI Taxonomy" id="651086"/>
    <lineage>
        <taxon>Bacteria</taxon>
        <taxon>Pseudomonadati</taxon>
        <taxon>Pseudomonadota</taxon>
        <taxon>Gammaproteobacteria</taxon>
        <taxon>Cellvibrionales</taxon>
        <taxon>Halieaceae</taxon>
        <taxon>Parahaliea</taxon>
    </lineage>
</organism>
<dbReference type="SUPFAM" id="SSF53807">
    <property type="entry name" value="Helical backbone' metal receptor"/>
    <property type="match status" value="1"/>
</dbReference>
<dbReference type="PANTHER" id="PTHR30535:SF34">
    <property type="entry name" value="MOLYBDATE-BINDING PROTEIN MOLA"/>
    <property type="match status" value="1"/>
</dbReference>
<feature type="domain" description="Fe/B12 periplasmic-binding" evidence="3">
    <location>
        <begin position="38"/>
        <end position="288"/>
    </location>
</feature>
<dbReference type="RefSeq" id="WP_206559661.1">
    <property type="nucleotide sequence ID" value="NZ_JAFKCZ010000004.1"/>
</dbReference>
<dbReference type="Gene3D" id="3.40.50.1980">
    <property type="entry name" value="Nitrogenase molybdenum iron protein domain"/>
    <property type="match status" value="2"/>
</dbReference>
<dbReference type="InterPro" id="IPR054828">
    <property type="entry name" value="Vit_B12_bind_prot"/>
</dbReference>
<feature type="chain" id="PRO_5037980046" evidence="2">
    <location>
        <begin position="19"/>
        <end position="288"/>
    </location>
</feature>
<evidence type="ECO:0000256" key="2">
    <source>
        <dbReference type="SAM" id="SignalP"/>
    </source>
</evidence>
<evidence type="ECO:0000313" key="4">
    <source>
        <dbReference type="EMBL" id="MBN7796218.1"/>
    </source>
</evidence>
<name>A0A939ILQ2_9GAMM</name>
<evidence type="ECO:0000256" key="1">
    <source>
        <dbReference type="ARBA" id="ARBA00022729"/>
    </source>
</evidence>
<dbReference type="Pfam" id="PF01497">
    <property type="entry name" value="Peripla_BP_2"/>
    <property type="match status" value="1"/>
</dbReference>
<gene>
    <name evidence="4" type="ORF">JYP50_06440</name>
</gene>
<reference evidence="4" key="1">
    <citation type="submission" date="2021-02" db="EMBL/GenBank/DDBJ databases">
        <title>PHA producing bacteria isolated from coastal sediment in Guangdong, Shenzhen.</title>
        <authorList>
            <person name="Zheng W."/>
            <person name="Yu S."/>
            <person name="Huang Y."/>
        </authorList>
    </citation>
    <scope>NUCLEOTIDE SEQUENCE</scope>
    <source>
        <strain evidence="4">TN14-10</strain>
    </source>
</reference>
<dbReference type="InterPro" id="IPR050902">
    <property type="entry name" value="ABC_Transporter_SBP"/>
</dbReference>
<keyword evidence="1 2" id="KW-0732">Signal</keyword>
<dbReference type="PROSITE" id="PS50983">
    <property type="entry name" value="FE_B12_PBP"/>
    <property type="match status" value="1"/>
</dbReference>
<proteinExistence type="predicted"/>
<dbReference type="PANTHER" id="PTHR30535">
    <property type="entry name" value="VITAMIN B12-BINDING PROTEIN"/>
    <property type="match status" value="1"/>
</dbReference>